<dbReference type="PANTHER" id="PTHR43877:SF2">
    <property type="entry name" value="AMINOALKYLPHOSPHONATE N-ACETYLTRANSFERASE-RELATED"/>
    <property type="match status" value="1"/>
</dbReference>
<dbReference type="PROSITE" id="PS51186">
    <property type="entry name" value="GNAT"/>
    <property type="match status" value="1"/>
</dbReference>
<protein>
    <submittedName>
        <fullName evidence="4">GNAT family N-acetyltransferase</fullName>
    </submittedName>
</protein>
<name>A0A2R3QJF1_ECTME</name>
<dbReference type="GO" id="GO:0016747">
    <property type="term" value="F:acyltransferase activity, transferring groups other than amino-acyl groups"/>
    <property type="evidence" value="ECO:0007669"/>
    <property type="project" value="InterPro"/>
</dbReference>
<proteinExistence type="predicted"/>
<evidence type="ECO:0000256" key="2">
    <source>
        <dbReference type="ARBA" id="ARBA00023315"/>
    </source>
</evidence>
<evidence type="ECO:0000313" key="4">
    <source>
        <dbReference type="EMBL" id="AVO51857.1"/>
    </source>
</evidence>
<dbReference type="InterPro" id="IPR050832">
    <property type="entry name" value="Bact_Acetyltransf"/>
</dbReference>
<accession>A0A2R3QJF1</accession>
<sequence length="147" mass="16144">MGATLRQATTADIETLFDIRTSVIENHLSRQQMAELGITPAALAEAIDQAPCAWIAELDGVAAGFAMVDFEAGELFALFIRPHAEGHGLGRLLLNAAEAALFEQHGSIWLITDGHGSIRANGFYRRHGWQLTEAVDERDVRYEKQRG</sequence>
<dbReference type="PANTHER" id="PTHR43877">
    <property type="entry name" value="AMINOALKYLPHOSPHONATE N-ACETYLTRANSFERASE-RELATED-RELATED"/>
    <property type="match status" value="1"/>
</dbReference>
<dbReference type="OrthoDB" id="7356080at2"/>
<dbReference type="AlphaFoldDB" id="A0A2R3QJF1"/>
<dbReference type="RefSeq" id="WP_106736700.1">
    <property type="nucleotide sequence ID" value="NZ_CP027657.1"/>
</dbReference>
<dbReference type="Pfam" id="PF00583">
    <property type="entry name" value="Acetyltransf_1"/>
    <property type="match status" value="1"/>
</dbReference>
<dbReference type="InterPro" id="IPR000182">
    <property type="entry name" value="GNAT_dom"/>
</dbReference>
<reference evidence="4 5" key="1">
    <citation type="submission" date="2018-03" db="EMBL/GenBank/DDBJ databases">
        <title>Complete genome sequence and methylome analysis of Pseudomonas mendocina NEB 698.</title>
        <authorList>
            <person name="Morgan R.D."/>
        </authorList>
    </citation>
    <scope>NUCLEOTIDE SEQUENCE [LARGE SCALE GENOMIC DNA]</scope>
    <source>
        <strain evidence="4 5">NEB698</strain>
    </source>
</reference>
<dbReference type="STRING" id="1001585.MDS_3604"/>
<keyword evidence="1 4" id="KW-0808">Transferase</keyword>
<evidence type="ECO:0000256" key="1">
    <source>
        <dbReference type="ARBA" id="ARBA00022679"/>
    </source>
</evidence>
<dbReference type="Proteomes" id="UP000238327">
    <property type="component" value="Chromosome"/>
</dbReference>
<dbReference type="Gene3D" id="3.40.630.30">
    <property type="match status" value="1"/>
</dbReference>
<organism evidence="4 5">
    <name type="scientific">Ectopseudomonas mendocina</name>
    <name type="common">Pseudomonas mendocina</name>
    <dbReference type="NCBI Taxonomy" id="300"/>
    <lineage>
        <taxon>Bacteria</taxon>
        <taxon>Pseudomonadati</taxon>
        <taxon>Pseudomonadota</taxon>
        <taxon>Gammaproteobacteria</taxon>
        <taxon>Pseudomonadales</taxon>
        <taxon>Pseudomonadaceae</taxon>
        <taxon>Ectopseudomonas</taxon>
    </lineage>
</organism>
<dbReference type="SUPFAM" id="SSF55729">
    <property type="entry name" value="Acyl-CoA N-acyltransferases (Nat)"/>
    <property type="match status" value="1"/>
</dbReference>
<gene>
    <name evidence="4" type="ORF">C7A17_03455</name>
</gene>
<feature type="domain" description="N-acetyltransferase" evidence="3">
    <location>
        <begin position="3"/>
        <end position="147"/>
    </location>
</feature>
<dbReference type="EMBL" id="CP027657">
    <property type="protein sequence ID" value="AVO51857.1"/>
    <property type="molecule type" value="Genomic_DNA"/>
</dbReference>
<evidence type="ECO:0000259" key="3">
    <source>
        <dbReference type="PROSITE" id="PS51186"/>
    </source>
</evidence>
<keyword evidence="2" id="KW-0012">Acyltransferase</keyword>
<dbReference type="InterPro" id="IPR016181">
    <property type="entry name" value="Acyl_CoA_acyltransferase"/>
</dbReference>
<evidence type="ECO:0000313" key="5">
    <source>
        <dbReference type="Proteomes" id="UP000238327"/>
    </source>
</evidence>